<dbReference type="PROSITE" id="PS00108">
    <property type="entry name" value="PROTEIN_KINASE_ST"/>
    <property type="match status" value="1"/>
</dbReference>
<feature type="compositionally biased region" description="Basic and acidic residues" evidence="1">
    <location>
        <begin position="580"/>
        <end position="590"/>
    </location>
</feature>
<feature type="region of interest" description="Disordered" evidence="1">
    <location>
        <begin position="362"/>
        <end position="418"/>
    </location>
</feature>
<protein>
    <submittedName>
        <fullName evidence="4">AP2-associated protein kinase 1</fullName>
    </submittedName>
</protein>
<gene>
    <name evidence="4" type="primary">LOC100898646</name>
</gene>
<dbReference type="InterPro" id="IPR051744">
    <property type="entry name" value="AP2_assoc_SerThr_kinase"/>
</dbReference>
<feature type="region of interest" description="Disordered" evidence="1">
    <location>
        <begin position="499"/>
        <end position="629"/>
    </location>
</feature>
<evidence type="ECO:0000313" key="3">
    <source>
        <dbReference type="Proteomes" id="UP000694867"/>
    </source>
</evidence>
<feature type="compositionally biased region" description="Acidic residues" evidence="1">
    <location>
        <begin position="591"/>
        <end position="601"/>
    </location>
</feature>
<organism evidence="3 4">
    <name type="scientific">Galendromus occidentalis</name>
    <name type="common">western predatory mite</name>
    <dbReference type="NCBI Taxonomy" id="34638"/>
    <lineage>
        <taxon>Eukaryota</taxon>
        <taxon>Metazoa</taxon>
        <taxon>Ecdysozoa</taxon>
        <taxon>Arthropoda</taxon>
        <taxon>Chelicerata</taxon>
        <taxon>Arachnida</taxon>
        <taxon>Acari</taxon>
        <taxon>Parasitiformes</taxon>
        <taxon>Mesostigmata</taxon>
        <taxon>Gamasina</taxon>
        <taxon>Phytoseioidea</taxon>
        <taxon>Phytoseiidae</taxon>
        <taxon>Typhlodrominae</taxon>
        <taxon>Galendromus</taxon>
    </lineage>
</organism>
<name>A0AAJ7SEQ0_9ACAR</name>
<accession>A0AAJ7SEQ0</accession>
<dbReference type="AlphaFoldDB" id="A0AAJ7SEQ0"/>
<evidence type="ECO:0000259" key="2">
    <source>
        <dbReference type="PROSITE" id="PS50011"/>
    </source>
</evidence>
<dbReference type="Pfam" id="PF00069">
    <property type="entry name" value="Pkinase"/>
    <property type="match status" value="1"/>
</dbReference>
<dbReference type="SMART" id="SM00220">
    <property type="entry name" value="S_TKc"/>
    <property type="match status" value="1"/>
</dbReference>
<dbReference type="GeneID" id="100898646"/>
<feature type="region of interest" description="Disordered" evidence="1">
    <location>
        <begin position="706"/>
        <end position="827"/>
    </location>
</feature>
<dbReference type="KEGG" id="goe:100898646"/>
<keyword evidence="4" id="KW-0808">Transferase</keyword>
<dbReference type="Gene3D" id="1.10.510.10">
    <property type="entry name" value="Transferase(Phosphotransferase) domain 1"/>
    <property type="match status" value="1"/>
</dbReference>
<dbReference type="PANTHER" id="PTHR47907:SF5">
    <property type="entry name" value="AP2 ASSOCIATED KINASE 1"/>
    <property type="match status" value="1"/>
</dbReference>
<feature type="compositionally biased region" description="Polar residues" evidence="1">
    <location>
        <begin position="406"/>
        <end position="418"/>
    </location>
</feature>
<dbReference type="InterPro" id="IPR000719">
    <property type="entry name" value="Prot_kinase_dom"/>
</dbReference>
<evidence type="ECO:0000313" key="4">
    <source>
        <dbReference type="RefSeq" id="XP_028967134.1"/>
    </source>
</evidence>
<feature type="compositionally biased region" description="Polar residues" evidence="1">
    <location>
        <begin position="617"/>
        <end position="629"/>
    </location>
</feature>
<feature type="domain" description="Protein kinase" evidence="2">
    <location>
        <begin position="34"/>
        <end position="302"/>
    </location>
</feature>
<reference evidence="4" key="1">
    <citation type="submission" date="2025-08" db="UniProtKB">
        <authorList>
            <consortium name="RefSeq"/>
        </authorList>
    </citation>
    <scope>IDENTIFICATION</scope>
</reference>
<dbReference type="PANTHER" id="PTHR47907">
    <property type="entry name" value="PROTEIN KINASE DOMAIN-CONTAINING PROTEIN"/>
    <property type="match status" value="1"/>
</dbReference>
<dbReference type="GO" id="GO:0004672">
    <property type="term" value="F:protein kinase activity"/>
    <property type="evidence" value="ECO:0007669"/>
    <property type="project" value="InterPro"/>
</dbReference>
<feature type="compositionally biased region" description="Basic and acidic residues" evidence="1">
    <location>
        <begin position="549"/>
        <end position="567"/>
    </location>
</feature>
<dbReference type="InterPro" id="IPR008271">
    <property type="entry name" value="Ser/Thr_kinase_AS"/>
</dbReference>
<feature type="compositionally biased region" description="Polar residues" evidence="1">
    <location>
        <begin position="720"/>
        <end position="734"/>
    </location>
</feature>
<evidence type="ECO:0000256" key="1">
    <source>
        <dbReference type="SAM" id="MobiDB-lite"/>
    </source>
</evidence>
<keyword evidence="3" id="KW-1185">Reference proteome</keyword>
<dbReference type="InterPro" id="IPR011009">
    <property type="entry name" value="Kinase-like_dom_sf"/>
</dbReference>
<feature type="compositionally biased region" description="Polar residues" evidence="1">
    <location>
        <begin position="368"/>
        <end position="379"/>
    </location>
</feature>
<proteinExistence type="predicted"/>
<dbReference type="SUPFAM" id="SSF56112">
    <property type="entry name" value="Protein kinase-like (PK-like)"/>
    <property type="match status" value="1"/>
</dbReference>
<dbReference type="CDD" id="cd14037">
    <property type="entry name" value="STKc_NAK_like"/>
    <property type="match status" value="1"/>
</dbReference>
<dbReference type="RefSeq" id="XP_028967134.1">
    <property type="nucleotide sequence ID" value="XM_029111301.1"/>
</dbReference>
<feature type="region of interest" description="Disordered" evidence="1">
    <location>
        <begin position="459"/>
        <end position="485"/>
    </location>
</feature>
<dbReference type="PROSITE" id="PS50011">
    <property type="entry name" value="PROTEIN_KINASE_DOM"/>
    <property type="match status" value="1"/>
</dbReference>
<sequence length="827" mass="89323">MKKLFQRKNEKTESKEGAGGSFVGKVFQVGRISVVVEDVIAEGGFALVFLVKASGGVRYALKRMFVNNDHDLQCCKREIQIASSLSGHKNIIGFVDSSINSVGNGVYEILMVMNYYKGHVLQQMNEKLSQGQCFSQEKVLKIFCDICEGVSRLHHCQTPIIHRDLKVENILVSNDSETYILCDFGSATAKMLNPQKHPITQIEEEINKYTTLAYRAPEMIDLFSKKTITTAADIWALGCLLYKLCFFNTPFGESPLAIQSGQFSIPANSKYSQPLHQLIRYCLETDCDLRPDIYQVSYVAFTLAGKECPVRNLNKAAKPDLEKLPQVSEAAAAPIDSYRLRYITPEHRLANRNKIQVTTPRLERVTPRSESASGTSVNIRQRPKGNSAGRERTLPTIGSLPVLAPSGQSETPIQCSSSSVNIPVGVSPIPPVTPLSKPTNQPNSETDAPVKLAGWNPFAEDTFVPPASQYPQGQSPSSNPGEQHTAEDAFGQAFDAIRSSGVGGSVSSSTGSWTGGPGDEGKTTQAVDPFGAAPFNKAIAATVKKRQKERAASEEGYGRLDAEHENADANDSAPQTTGESDFHQRERPEESSDGESEDSDDSIGSASDLQPRPVNGETKNPFLSSSAGFESQQSECFSAAFNANNSEKTELLVEVQEDFPPNVTTASNIAHGVPSVPGMFKDLVVPPKTNDTVAAFGAGEGPVVSSGVHADTAPKEVRKSSSSTVMTLNNNNCSPAKKFQEGPQVAVGVNSDSFGDIPFSGTKGSRRDEPSPENELLLVTSPQGKKKNKKSSSKKEKDKASSAAFSNLSFEDIPSDENTEGQPFCKL</sequence>
<feature type="compositionally biased region" description="Polar residues" evidence="1">
    <location>
        <begin position="469"/>
        <end position="482"/>
    </location>
</feature>
<dbReference type="GO" id="GO:0005524">
    <property type="term" value="F:ATP binding"/>
    <property type="evidence" value="ECO:0007669"/>
    <property type="project" value="InterPro"/>
</dbReference>
<dbReference type="Proteomes" id="UP000694867">
    <property type="component" value="Unplaced"/>
</dbReference>
<keyword evidence="4" id="KW-0418">Kinase</keyword>